<dbReference type="FunFam" id="3.40.50.720:FF:000084">
    <property type="entry name" value="Short-chain dehydrogenase reductase"/>
    <property type="match status" value="1"/>
</dbReference>
<dbReference type="GO" id="GO:0016616">
    <property type="term" value="F:oxidoreductase activity, acting on the CH-OH group of donors, NAD or NADP as acceptor"/>
    <property type="evidence" value="ECO:0007669"/>
    <property type="project" value="TreeGrafter"/>
</dbReference>
<dbReference type="InterPro" id="IPR002347">
    <property type="entry name" value="SDR_fam"/>
</dbReference>
<reference evidence="3 4" key="1">
    <citation type="journal article" date="2015" name="Sci. Rep.">
        <title>A comparative genomics and reductive dehalogenase gene transcription study of two chloroethene-respiring bacteria, Dehalococcoides mccartyi strains MB and 11a.</title>
        <authorList>
            <person name="Low A."/>
            <person name="Shen Z."/>
            <person name="Cheng D."/>
            <person name="Rogers M.J."/>
            <person name="Lee P.K."/>
            <person name="He J."/>
        </authorList>
    </citation>
    <scope>NUCLEOTIDE SEQUENCE [LARGE SCALE GENOMIC DNA]</scope>
    <source>
        <strain evidence="3 4">MB</strain>
    </source>
</reference>
<evidence type="ECO:0000313" key="4">
    <source>
        <dbReference type="Proteomes" id="UP000053577"/>
    </source>
</evidence>
<dbReference type="InterPro" id="IPR036291">
    <property type="entry name" value="NAD(P)-bd_dom_sf"/>
</dbReference>
<gene>
    <name evidence="3" type="ORF">DA01_04305</name>
</gene>
<keyword evidence="2" id="KW-0560">Oxidoreductase</keyword>
<evidence type="ECO:0000256" key="2">
    <source>
        <dbReference type="ARBA" id="ARBA00023002"/>
    </source>
</evidence>
<sequence length="265" mass="27383">MMTVAELFDLSGKVAIVTGGAMGIGKGISMRLAEAGTSIMIPDLNLEVAQKTAAEIKALGGKAAAIQADVSNISDAQKVVDATIKEFGDLNIMVNNAGIYRFMPAIDMTEAMWDKTLGINLKGLMFFSQAAAKAMIAAKHGGKIINIASIDGFRPTGNLSHYDASKGGVIMLTKAMAQEWAPHGILVNAVAPGGINTPGASALTPSGSMSAEQLMELSKSFVEKLPLKRMGEPDDIGKVVLFLASAAADYMVGGVIVADGGALLV</sequence>
<dbReference type="PATRIC" id="fig|61435.5.peg.856"/>
<dbReference type="OrthoDB" id="9779552at2"/>
<dbReference type="PRINTS" id="PR00081">
    <property type="entry name" value="GDHRDH"/>
</dbReference>
<accession>A0A0V8LY30</accession>
<dbReference type="PANTHER" id="PTHR42760:SF133">
    <property type="entry name" value="3-OXOACYL-[ACYL-CARRIER-PROTEIN] REDUCTASE"/>
    <property type="match status" value="1"/>
</dbReference>
<comment type="similarity">
    <text evidence="1">Belongs to the short-chain dehydrogenases/reductases (SDR) family.</text>
</comment>
<name>A0A0V8LY30_9CHLR</name>
<proteinExistence type="inferred from homology"/>
<dbReference type="Proteomes" id="UP000053577">
    <property type="component" value="Unassembled WGS sequence"/>
</dbReference>
<dbReference type="RefSeq" id="WP_058292842.1">
    <property type="nucleotide sequence ID" value="NZ_JGYD01000026.1"/>
</dbReference>
<dbReference type="AlphaFoldDB" id="A0A0V8LY30"/>
<protein>
    <submittedName>
        <fullName evidence="3">Short-chain dehydrogenase</fullName>
    </submittedName>
</protein>
<evidence type="ECO:0000256" key="1">
    <source>
        <dbReference type="ARBA" id="ARBA00006484"/>
    </source>
</evidence>
<dbReference type="PRINTS" id="PR00080">
    <property type="entry name" value="SDRFAMILY"/>
</dbReference>
<dbReference type="GO" id="GO:0006633">
    <property type="term" value="P:fatty acid biosynthetic process"/>
    <property type="evidence" value="ECO:0007669"/>
    <property type="project" value="TreeGrafter"/>
</dbReference>
<dbReference type="Gene3D" id="3.40.50.720">
    <property type="entry name" value="NAD(P)-binding Rossmann-like Domain"/>
    <property type="match status" value="1"/>
</dbReference>
<dbReference type="eggNOG" id="COG1028">
    <property type="taxonomic scope" value="Bacteria"/>
</dbReference>
<organism evidence="3 4">
    <name type="scientific">Dehalococcoides mccartyi</name>
    <dbReference type="NCBI Taxonomy" id="61435"/>
    <lineage>
        <taxon>Bacteria</taxon>
        <taxon>Bacillati</taxon>
        <taxon>Chloroflexota</taxon>
        <taxon>Dehalococcoidia</taxon>
        <taxon>Dehalococcoidales</taxon>
        <taxon>Dehalococcoidaceae</taxon>
        <taxon>Dehalococcoides</taxon>
    </lineage>
</organism>
<evidence type="ECO:0000313" key="3">
    <source>
        <dbReference type="EMBL" id="KSV16456.1"/>
    </source>
</evidence>
<dbReference type="EMBL" id="JGYD01000026">
    <property type="protein sequence ID" value="KSV16456.1"/>
    <property type="molecule type" value="Genomic_DNA"/>
</dbReference>
<dbReference type="Pfam" id="PF13561">
    <property type="entry name" value="adh_short_C2"/>
    <property type="match status" value="1"/>
</dbReference>
<dbReference type="NCBIfam" id="NF005559">
    <property type="entry name" value="PRK07231.1"/>
    <property type="match status" value="1"/>
</dbReference>
<dbReference type="GO" id="GO:0048038">
    <property type="term" value="F:quinone binding"/>
    <property type="evidence" value="ECO:0007669"/>
    <property type="project" value="TreeGrafter"/>
</dbReference>
<dbReference type="SUPFAM" id="SSF51735">
    <property type="entry name" value="NAD(P)-binding Rossmann-fold domains"/>
    <property type="match status" value="1"/>
</dbReference>
<comment type="caution">
    <text evidence="3">The sequence shown here is derived from an EMBL/GenBank/DDBJ whole genome shotgun (WGS) entry which is preliminary data.</text>
</comment>
<dbReference type="PANTHER" id="PTHR42760">
    <property type="entry name" value="SHORT-CHAIN DEHYDROGENASES/REDUCTASES FAMILY MEMBER"/>
    <property type="match status" value="1"/>
</dbReference>